<dbReference type="RefSeq" id="WP_067475958.1">
    <property type="nucleotide sequence ID" value="NZ_CP015961.1"/>
</dbReference>
<dbReference type="KEGG" id="dtm:BJL86_2356"/>
<dbReference type="InterPro" id="IPR036689">
    <property type="entry name" value="ESAT-6-like_sf"/>
</dbReference>
<reference evidence="2 3" key="1">
    <citation type="submission" date="2016-06" db="EMBL/GenBank/DDBJ databases">
        <title>Complete genome sequence of a saline-alkali tolerant type strain Dietzia timorensis ID05-A0528T.</title>
        <authorList>
            <person name="Wu X."/>
        </authorList>
    </citation>
    <scope>NUCLEOTIDE SEQUENCE [LARGE SCALE GENOMIC DNA]</scope>
    <source>
        <strain evidence="2 3">ID05-A0528</strain>
    </source>
</reference>
<dbReference type="NCBIfam" id="TIGR03930">
    <property type="entry name" value="WXG100_ESAT6"/>
    <property type="match status" value="1"/>
</dbReference>
<sequence length="94" mass="9824">MGTISYNHGNIAAGVAQINTSVGNLNGTLDQLRAYLQPLVATWEGESAIAYHALQQQWDTAAAELTSMLGSVAVATGQANDGMSSMDRKLAAGW</sequence>
<name>A0A173LQU9_9ACTN</name>
<dbReference type="SUPFAM" id="SSF140453">
    <property type="entry name" value="EsxAB dimer-like"/>
    <property type="match status" value="1"/>
</dbReference>
<evidence type="ECO:0000313" key="3">
    <source>
        <dbReference type="Proteomes" id="UP000186104"/>
    </source>
</evidence>
<comment type="similarity">
    <text evidence="1">Belongs to the WXG100 family.</text>
</comment>
<keyword evidence="3" id="KW-1185">Reference proteome</keyword>
<dbReference type="EMBL" id="CP015961">
    <property type="protein sequence ID" value="ANI93120.1"/>
    <property type="molecule type" value="Genomic_DNA"/>
</dbReference>
<dbReference type="Pfam" id="PF06013">
    <property type="entry name" value="WXG100"/>
    <property type="match status" value="1"/>
</dbReference>
<dbReference type="STRING" id="499555.BJL86_2356"/>
<dbReference type="Proteomes" id="UP000186104">
    <property type="component" value="Chromosome"/>
</dbReference>
<evidence type="ECO:0000313" key="2">
    <source>
        <dbReference type="EMBL" id="ANI93120.1"/>
    </source>
</evidence>
<protein>
    <recommendedName>
        <fullName evidence="1">ESAT-6-like protein</fullName>
    </recommendedName>
</protein>
<gene>
    <name evidence="2" type="ORF">BJL86_2356</name>
</gene>
<evidence type="ECO:0000256" key="1">
    <source>
        <dbReference type="RuleBase" id="RU362001"/>
    </source>
</evidence>
<dbReference type="AlphaFoldDB" id="A0A173LQU9"/>
<accession>A0A173LQU9</accession>
<dbReference type="InterPro" id="IPR010310">
    <property type="entry name" value="T7SS_ESAT-6-like"/>
</dbReference>
<proteinExistence type="inferred from homology"/>
<dbReference type="OrthoDB" id="3387628at2"/>
<organism evidence="2 3">
    <name type="scientific">Dietzia timorensis</name>
    <dbReference type="NCBI Taxonomy" id="499555"/>
    <lineage>
        <taxon>Bacteria</taxon>
        <taxon>Bacillati</taxon>
        <taxon>Actinomycetota</taxon>
        <taxon>Actinomycetes</taxon>
        <taxon>Mycobacteriales</taxon>
        <taxon>Dietziaceae</taxon>
        <taxon>Dietzia</taxon>
    </lineage>
</organism>
<dbReference type="Gene3D" id="1.10.287.1060">
    <property type="entry name" value="ESAT-6-like"/>
    <property type="match status" value="1"/>
</dbReference>